<accession>A0AC61RSU4</accession>
<sequence length="113" mass="13242">MDKQTIIKNILTIYSKFGITQEDIEPLIDESVKEGRSYDSIYFFLQLALTDVCGLDFFWCTSRQMGRALGRTDEEMLEIMKQVDEQVVREEELDKPFRVPVEVGEKFFMDKGE</sequence>
<name>A0AC61RSU4_9FIRM</name>
<proteinExistence type="predicted"/>
<dbReference type="Proteomes" id="UP000304953">
    <property type="component" value="Unassembled WGS sequence"/>
</dbReference>
<comment type="caution">
    <text evidence="1">The sequence shown here is derived from an EMBL/GenBank/DDBJ whole genome shotgun (WGS) entry which is preliminary data.</text>
</comment>
<reference evidence="1" key="1">
    <citation type="submission" date="2019-04" db="EMBL/GenBank/DDBJ databases">
        <title>Microbes associate with the intestines of laboratory mice.</title>
        <authorList>
            <person name="Navarre W."/>
            <person name="Wong E."/>
            <person name="Huang K."/>
            <person name="Tropini C."/>
            <person name="Ng K."/>
            <person name="Yu B."/>
        </authorList>
    </citation>
    <scope>NUCLEOTIDE SEQUENCE</scope>
    <source>
        <strain evidence="1">NM01_1-7b</strain>
    </source>
</reference>
<evidence type="ECO:0000313" key="1">
    <source>
        <dbReference type="EMBL" id="TGY94985.1"/>
    </source>
</evidence>
<gene>
    <name evidence="1" type="ORF">E5329_16955</name>
</gene>
<evidence type="ECO:0000313" key="2">
    <source>
        <dbReference type="Proteomes" id="UP000304953"/>
    </source>
</evidence>
<keyword evidence="2" id="KW-1185">Reference proteome</keyword>
<dbReference type="EMBL" id="SRYA01000037">
    <property type="protein sequence ID" value="TGY94985.1"/>
    <property type="molecule type" value="Genomic_DNA"/>
</dbReference>
<organism evidence="1 2">
    <name type="scientific">Petralouisia muris</name>
    <dbReference type="NCBI Taxonomy" id="3032872"/>
    <lineage>
        <taxon>Bacteria</taxon>
        <taxon>Bacillati</taxon>
        <taxon>Bacillota</taxon>
        <taxon>Clostridia</taxon>
        <taxon>Lachnospirales</taxon>
        <taxon>Lachnospiraceae</taxon>
        <taxon>Petralouisia</taxon>
    </lineage>
</organism>
<protein>
    <submittedName>
        <fullName evidence="1">Uncharacterized protein</fullName>
    </submittedName>
</protein>